<evidence type="ECO:0000256" key="1">
    <source>
        <dbReference type="ARBA" id="ARBA00009108"/>
    </source>
</evidence>
<dbReference type="PANTHER" id="PTHR37313">
    <property type="entry name" value="UPF0749 PROTEIN RV1825"/>
    <property type="match status" value="1"/>
</dbReference>
<dbReference type="InterPro" id="IPR010273">
    <property type="entry name" value="DUF881"/>
</dbReference>
<dbReference type="RefSeq" id="WP_219059610.1">
    <property type="nucleotide sequence ID" value="NZ_JAHBBH010000059.1"/>
</dbReference>
<proteinExistence type="inferred from homology"/>
<keyword evidence="5" id="KW-1185">Reference proteome</keyword>
<feature type="region of interest" description="Disordered" evidence="3">
    <location>
        <begin position="249"/>
        <end position="273"/>
    </location>
</feature>
<protein>
    <submittedName>
        <fullName evidence="4">DUF881 domain-containing protein</fullName>
    </submittedName>
</protein>
<evidence type="ECO:0000313" key="5">
    <source>
        <dbReference type="Proteomes" id="UP000700815"/>
    </source>
</evidence>
<sequence>MARHAVGKHGVRRPWFSRVAALLVIALTGFLLATNVRVNRTAVISSNTADLIEQRQKHVTELNDDVKRLSAKIDTLKDLTTDGTDAANDDINSAGSGTNLRAIHGPGITVTLDDSPLWENMVDNNGSASNINDYVVHQEDIESVMNALWAGGAEAMMIQDQRVLFNSAVICQGNVLLLQGRKYSPPYKVSAIGPVDGMTRALGASKAVRIYKQYVSAFGLGWKVESKDNLEFPEAVASLQSLQYSSVIEPDAESGSASQDKQDKSGEGDTGGQ</sequence>
<keyword evidence="2" id="KW-0175">Coiled coil</keyword>
<name>A0ABS6WK74_9BIFI</name>
<reference evidence="4 5" key="1">
    <citation type="submission" date="2021-05" db="EMBL/GenBank/DDBJ databases">
        <title>Phylogenetic classification of ten novel species belonging to the genus Bifidobacterium comprising B. colchicus sp. nov., B. abeli sp. nov., B. bicoloris sp. nov., B. guerezis sp. nov., B. rosaliae sp. nov., B. santillanensis sp. nov., B. argentati sp. nov., B. amazzoni sp. nov., B. pluviali sp. nov., and B. pinnaculum sp. nov.</title>
        <authorList>
            <person name="Lugli G.A."/>
            <person name="Ruiz Garcia L."/>
            <person name="Margolles A."/>
            <person name="Ventura M."/>
        </authorList>
    </citation>
    <scope>NUCLEOTIDE SEQUENCE [LARGE SCALE GENOMIC DNA]</scope>
    <source>
        <strain evidence="4 5">82T10</strain>
    </source>
</reference>
<feature type="coiled-coil region" evidence="2">
    <location>
        <begin position="52"/>
        <end position="79"/>
    </location>
</feature>
<dbReference type="EMBL" id="JAHBBH010000059">
    <property type="protein sequence ID" value="MBW3093652.1"/>
    <property type="molecule type" value="Genomic_DNA"/>
</dbReference>
<dbReference type="Pfam" id="PF05949">
    <property type="entry name" value="DUF881"/>
    <property type="match status" value="1"/>
</dbReference>
<dbReference type="Proteomes" id="UP000700815">
    <property type="component" value="Unassembled WGS sequence"/>
</dbReference>
<comment type="caution">
    <text evidence="4">The sequence shown here is derived from an EMBL/GenBank/DDBJ whole genome shotgun (WGS) entry which is preliminary data.</text>
</comment>
<comment type="similarity">
    <text evidence="1">Belongs to the UPF0749 family.</text>
</comment>
<organism evidence="4 5">
    <name type="scientific">Bifidobacterium miconis</name>
    <dbReference type="NCBI Taxonomy" id="2834435"/>
    <lineage>
        <taxon>Bacteria</taxon>
        <taxon>Bacillati</taxon>
        <taxon>Actinomycetota</taxon>
        <taxon>Actinomycetes</taxon>
        <taxon>Bifidobacteriales</taxon>
        <taxon>Bifidobacteriaceae</taxon>
        <taxon>Bifidobacterium</taxon>
    </lineage>
</organism>
<evidence type="ECO:0000256" key="2">
    <source>
        <dbReference type="SAM" id="Coils"/>
    </source>
</evidence>
<evidence type="ECO:0000313" key="4">
    <source>
        <dbReference type="EMBL" id="MBW3093652.1"/>
    </source>
</evidence>
<gene>
    <name evidence="4" type="ORF">KIH79_12140</name>
</gene>
<accession>A0ABS6WK74</accession>
<dbReference type="PANTHER" id="PTHR37313:SF4">
    <property type="entry name" value="CONSERVED MEMBRANE PROTEIN-RELATED"/>
    <property type="match status" value="1"/>
</dbReference>
<evidence type="ECO:0000256" key="3">
    <source>
        <dbReference type="SAM" id="MobiDB-lite"/>
    </source>
</evidence>